<dbReference type="NCBIfam" id="TIGR03215">
    <property type="entry name" value="ac_ald_DH_ac"/>
    <property type="match status" value="1"/>
</dbReference>
<keyword evidence="1" id="KW-0520">NAD</keyword>
<proteinExistence type="inferred from homology"/>
<dbReference type="HAMAP" id="MF_01657">
    <property type="entry name" value="Ac_ald_DH_ac"/>
    <property type="match status" value="1"/>
</dbReference>
<dbReference type="EMBL" id="BAAAHE010000007">
    <property type="protein sequence ID" value="GAA0608139.1"/>
    <property type="molecule type" value="Genomic_DNA"/>
</dbReference>
<feature type="binding site" evidence="1">
    <location>
        <begin position="4"/>
        <end position="7"/>
    </location>
    <ligand>
        <name>NAD(+)</name>
        <dbReference type="ChEBI" id="CHEBI:57540"/>
    </ligand>
</feature>
<evidence type="ECO:0000259" key="2">
    <source>
        <dbReference type="Pfam" id="PF09290"/>
    </source>
</evidence>
<feature type="binding site" evidence="1">
    <location>
        <position position="275"/>
    </location>
    <ligand>
        <name>NAD(+)</name>
        <dbReference type="ChEBI" id="CHEBI:57540"/>
    </ligand>
</feature>
<accession>A0ABP3RIL0</accession>
<keyword evidence="4" id="KW-1185">Reference proteome</keyword>
<dbReference type="Gene3D" id="3.40.50.720">
    <property type="entry name" value="NAD(P)-binding Rossmann-like Domain"/>
    <property type="match status" value="1"/>
</dbReference>
<dbReference type="Pfam" id="PF09290">
    <property type="entry name" value="AcetDehyd-dimer"/>
    <property type="match status" value="1"/>
</dbReference>
<dbReference type="InterPro" id="IPR015426">
    <property type="entry name" value="Acetylaldehyde_DH_C"/>
</dbReference>
<dbReference type="InterPro" id="IPR036291">
    <property type="entry name" value="NAD(P)-bd_dom_sf"/>
</dbReference>
<reference evidence="4" key="1">
    <citation type="journal article" date="2019" name="Int. J. Syst. Evol. Microbiol.">
        <title>The Global Catalogue of Microorganisms (GCM) 10K type strain sequencing project: providing services to taxonomists for standard genome sequencing and annotation.</title>
        <authorList>
            <consortium name="The Broad Institute Genomics Platform"/>
            <consortium name="The Broad Institute Genome Sequencing Center for Infectious Disease"/>
            <person name="Wu L."/>
            <person name="Ma J."/>
        </authorList>
    </citation>
    <scope>NUCLEOTIDE SEQUENCE [LARGE SCALE GENOMIC DNA]</scope>
    <source>
        <strain evidence="4">JCM 10671</strain>
    </source>
</reference>
<organism evidence="3 4">
    <name type="scientific">Sporichthya brevicatena</name>
    <dbReference type="NCBI Taxonomy" id="171442"/>
    <lineage>
        <taxon>Bacteria</taxon>
        <taxon>Bacillati</taxon>
        <taxon>Actinomycetota</taxon>
        <taxon>Actinomycetes</taxon>
        <taxon>Sporichthyales</taxon>
        <taxon>Sporichthyaceae</taxon>
        <taxon>Sporichthya</taxon>
    </lineage>
</organism>
<evidence type="ECO:0000313" key="4">
    <source>
        <dbReference type="Proteomes" id="UP001500957"/>
    </source>
</evidence>
<dbReference type="EC" id="1.2.1.10" evidence="1"/>
<comment type="similarity">
    <text evidence="1">Belongs to the acetaldehyde dehydrogenase family.</text>
</comment>
<feature type="active site" description="Acyl-thioester intermediate" evidence="1">
    <location>
        <position position="119"/>
    </location>
</feature>
<comment type="caution">
    <text evidence="1">Lacks conserved residue(s) required for the propagation of feature annotation.</text>
</comment>
<dbReference type="SUPFAM" id="SSF51735">
    <property type="entry name" value="NAD(P)-binding Rossmann-fold domains"/>
    <property type="match status" value="1"/>
</dbReference>
<dbReference type="PIRSF" id="PIRSF015689">
    <property type="entry name" value="Actaldh_dh_actl"/>
    <property type="match status" value="1"/>
</dbReference>
<dbReference type="NCBIfam" id="NF006157">
    <property type="entry name" value="PRK08300.1"/>
    <property type="match status" value="1"/>
</dbReference>
<feature type="domain" description="Acetaldehyde dehydrogenase C-terminal" evidence="2">
    <location>
        <begin position="119"/>
        <end position="270"/>
    </location>
</feature>
<comment type="catalytic activity">
    <reaction evidence="1">
        <text>acetaldehyde + NAD(+) + CoA = acetyl-CoA + NADH + H(+)</text>
        <dbReference type="Rhea" id="RHEA:23288"/>
        <dbReference type="ChEBI" id="CHEBI:15343"/>
        <dbReference type="ChEBI" id="CHEBI:15378"/>
        <dbReference type="ChEBI" id="CHEBI:57287"/>
        <dbReference type="ChEBI" id="CHEBI:57288"/>
        <dbReference type="ChEBI" id="CHEBI:57540"/>
        <dbReference type="ChEBI" id="CHEBI:57945"/>
        <dbReference type="EC" id="1.2.1.10"/>
    </reaction>
</comment>
<protein>
    <recommendedName>
        <fullName evidence="1">Acetaldehyde dehydrogenase</fullName>
        <ecNumber evidence="1">1.2.1.10</ecNumber>
    </recommendedName>
    <alternativeName>
        <fullName evidence="1">Acetaldehyde dehydrogenase [acetylating]</fullName>
    </alternativeName>
</protein>
<dbReference type="InterPro" id="IPR003361">
    <property type="entry name" value="Acetaldehyde_dehydrogenase"/>
</dbReference>
<name>A0ABP3RIL0_9ACTN</name>
<comment type="caution">
    <text evidence="3">The sequence shown here is derived from an EMBL/GenBank/DDBJ whole genome shotgun (WGS) entry which is preliminary data.</text>
</comment>
<dbReference type="Proteomes" id="UP001500957">
    <property type="component" value="Unassembled WGS sequence"/>
</dbReference>
<sequence length="300" mass="30902">MVGSGNIGTDLIAKLLRTPGLEPAALIGIDPDSEGLTWAAARDVVATADGVDWLRRHHDEVDLVMEATSAGAHRANATLYAELGLQCIDLTPAKLGPGCVPPVNLNVALDAPDINLISCGGQATIPVVAAVGAVTPVPYAEIVATIASKSAGPGTRASIDEFTVTTAGGVAEIGGAERSKAVIVLNPADPPVLMRNTVFCAVPADADHDKIVASIEEMQSRVAEYVPGYRLTAAPSFSSDVLRFPGWSSDVSLNRLAVSIEVEGAGDTLPTYAGNLDIITCAAVRLAQEIRAHRLQGAAA</sequence>
<dbReference type="CDD" id="cd23933">
    <property type="entry name" value="ALDH_C"/>
    <property type="match status" value="1"/>
</dbReference>
<keyword evidence="1" id="KW-0058">Aromatic hydrocarbons catabolism</keyword>
<dbReference type="SUPFAM" id="SSF55347">
    <property type="entry name" value="Glyceraldehyde-3-phosphate dehydrogenase-like, C-terminal domain"/>
    <property type="match status" value="1"/>
</dbReference>
<gene>
    <name evidence="3" type="ORF">GCM10009547_07610</name>
</gene>
<dbReference type="Gene3D" id="3.30.360.10">
    <property type="entry name" value="Dihydrodipicolinate Reductase, domain 2"/>
    <property type="match status" value="1"/>
</dbReference>
<evidence type="ECO:0000256" key="1">
    <source>
        <dbReference type="HAMAP-Rule" id="MF_01657"/>
    </source>
</evidence>
<evidence type="ECO:0000313" key="3">
    <source>
        <dbReference type="EMBL" id="GAA0608139.1"/>
    </source>
</evidence>
<keyword evidence="1" id="KW-0560">Oxidoreductase</keyword>